<protein>
    <recommendedName>
        <fullName evidence="3">HEAT repeat domain-containing protein</fullName>
    </recommendedName>
</protein>
<accession>A0A2N1PVA5</accession>
<dbReference type="Gene3D" id="1.25.10.10">
    <property type="entry name" value="Leucine-rich Repeat Variant"/>
    <property type="match status" value="1"/>
</dbReference>
<evidence type="ECO:0000313" key="2">
    <source>
        <dbReference type="Proteomes" id="UP000233256"/>
    </source>
</evidence>
<dbReference type="AlphaFoldDB" id="A0A2N1PVA5"/>
<proteinExistence type="predicted"/>
<organism evidence="1 2">
    <name type="scientific">Candidatus Wallbacteria bacterium HGW-Wallbacteria-1</name>
    <dbReference type="NCBI Taxonomy" id="2013854"/>
    <lineage>
        <taxon>Bacteria</taxon>
        <taxon>Candidatus Walliibacteriota</taxon>
    </lineage>
</organism>
<dbReference type="InterPro" id="IPR011989">
    <property type="entry name" value="ARM-like"/>
</dbReference>
<dbReference type="EMBL" id="PGXC01000001">
    <property type="protein sequence ID" value="PKK92270.1"/>
    <property type="molecule type" value="Genomic_DNA"/>
</dbReference>
<dbReference type="SUPFAM" id="SSF48371">
    <property type="entry name" value="ARM repeat"/>
    <property type="match status" value="1"/>
</dbReference>
<sequence length="409" mass="44420">MDRNLDSLTYNRIREMLSSASCDDLTEALEILVRRQGERAVDLLGDIAGSGNSDLSSRAMSEICRRGAEALSMVLACLEKKTRGFRERIFASLAAMAPNSTPILLGLTESHDEAVYYWSLEVLCRIRPEGFEDKLAARLSSGSRERRLHAARAAGRIQAVTLTGELVRLLSDPFGSVRDEAYASLAVMGRIALDRTVSCLGNIDGQSRERCLELIGEISGKDSAAPLRSILETIDNRRLDSLVRIGSTMSLENSALGQICRQLASGSTELSALIQGVDHSTILSEAHTLLESPEAEERYWGAVISSIIGDRSSSSELLNSLAVEGSPTVKRALLTALSKTGIPDESAGILMDLSRTEEDPELLASILFLAATRAVLFPGGWYLEFTDSAETVVRRAALTGLELRAFPWE</sequence>
<dbReference type="Proteomes" id="UP000233256">
    <property type="component" value="Unassembled WGS sequence"/>
</dbReference>
<comment type="caution">
    <text evidence="1">The sequence shown here is derived from an EMBL/GenBank/DDBJ whole genome shotgun (WGS) entry which is preliminary data.</text>
</comment>
<evidence type="ECO:0008006" key="3">
    <source>
        <dbReference type="Google" id="ProtNLM"/>
    </source>
</evidence>
<dbReference type="InterPro" id="IPR016024">
    <property type="entry name" value="ARM-type_fold"/>
</dbReference>
<evidence type="ECO:0000313" key="1">
    <source>
        <dbReference type="EMBL" id="PKK92270.1"/>
    </source>
</evidence>
<gene>
    <name evidence="1" type="ORF">CVV64_02325</name>
</gene>
<name>A0A2N1PVA5_9BACT</name>
<reference evidence="1 2" key="1">
    <citation type="journal article" date="2017" name="ISME J.">
        <title>Potential for microbial H2 and metal transformations associated with novel bacteria and archaea in deep terrestrial subsurface sediments.</title>
        <authorList>
            <person name="Hernsdorf A.W."/>
            <person name="Amano Y."/>
            <person name="Miyakawa K."/>
            <person name="Ise K."/>
            <person name="Suzuki Y."/>
            <person name="Anantharaman K."/>
            <person name="Probst A."/>
            <person name="Burstein D."/>
            <person name="Thomas B.C."/>
            <person name="Banfield J.F."/>
        </authorList>
    </citation>
    <scope>NUCLEOTIDE SEQUENCE [LARGE SCALE GENOMIC DNA]</scope>
    <source>
        <strain evidence="1">HGW-Wallbacteria-1</strain>
    </source>
</reference>